<evidence type="ECO:0000259" key="2">
    <source>
        <dbReference type="Pfam" id="PF01145"/>
    </source>
</evidence>
<dbReference type="RefSeq" id="WP_012831428.1">
    <property type="nucleotide sequence ID" value="NC_013440.1"/>
</dbReference>
<protein>
    <recommendedName>
        <fullName evidence="2">Band 7 domain-containing protein</fullName>
    </recommendedName>
</protein>
<keyword evidence="4" id="KW-1185">Reference proteome</keyword>
<dbReference type="KEGG" id="hoh:Hoch_6366"/>
<dbReference type="Proteomes" id="UP000001880">
    <property type="component" value="Chromosome"/>
</dbReference>
<evidence type="ECO:0000313" key="3">
    <source>
        <dbReference type="EMBL" id="ACY18836.1"/>
    </source>
</evidence>
<dbReference type="EMBL" id="CP001804">
    <property type="protein sequence ID" value="ACY18836.1"/>
    <property type="molecule type" value="Genomic_DNA"/>
</dbReference>
<comment type="subcellular location">
    <subcellularLocation>
        <location evidence="1">Membrane</location>
        <topology evidence="1">Single-pass membrane protein</topology>
    </subcellularLocation>
</comment>
<dbReference type="InterPro" id="IPR036013">
    <property type="entry name" value="Band_7/SPFH_dom_sf"/>
</dbReference>
<dbReference type="InterPro" id="IPR001107">
    <property type="entry name" value="Band_7"/>
</dbReference>
<accession>D0LP10</accession>
<reference evidence="3 4" key="1">
    <citation type="journal article" date="2010" name="Stand. Genomic Sci.">
        <title>Complete genome sequence of Haliangium ochraceum type strain (SMP-2).</title>
        <authorList>
            <consortium name="US DOE Joint Genome Institute (JGI-PGF)"/>
            <person name="Ivanova N."/>
            <person name="Daum C."/>
            <person name="Lang E."/>
            <person name="Abt B."/>
            <person name="Kopitz M."/>
            <person name="Saunders E."/>
            <person name="Lapidus A."/>
            <person name="Lucas S."/>
            <person name="Glavina Del Rio T."/>
            <person name="Nolan M."/>
            <person name="Tice H."/>
            <person name="Copeland A."/>
            <person name="Cheng J.F."/>
            <person name="Chen F."/>
            <person name="Bruce D."/>
            <person name="Goodwin L."/>
            <person name="Pitluck S."/>
            <person name="Mavromatis K."/>
            <person name="Pati A."/>
            <person name="Mikhailova N."/>
            <person name="Chen A."/>
            <person name="Palaniappan K."/>
            <person name="Land M."/>
            <person name="Hauser L."/>
            <person name="Chang Y.J."/>
            <person name="Jeffries C.D."/>
            <person name="Detter J.C."/>
            <person name="Brettin T."/>
            <person name="Rohde M."/>
            <person name="Goker M."/>
            <person name="Bristow J."/>
            <person name="Markowitz V."/>
            <person name="Eisen J.A."/>
            <person name="Hugenholtz P."/>
            <person name="Kyrpides N.C."/>
            <person name="Klenk H.P."/>
        </authorList>
    </citation>
    <scope>NUCLEOTIDE SEQUENCE [LARGE SCALE GENOMIC DNA]</scope>
    <source>
        <strain evidence="4">DSM 14365 / CIP 107738 / JCM 11303 / AJ 13395 / SMP-2</strain>
    </source>
</reference>
<sequence length="341" mass="38299">MAEIRNFGFVRHLRAEPSSHIIKYKDGRSHRSGRGMSLWFLPMSTALAEVPVDDRELSFLFHGRTSDFQDVTTQGVITYRVAVPEVTAERIDFSIDLKAGVHLEQPLEKLALFLNELAQQFAWAYVVRTPVRELLVSGREKVRQDIISGFEHESGLEALGIEIVSVRVSSIKPSADLEKALETKTREKIQQEADEAMFERRALAVEKERAIAENELQNQIALATREEQLIAQQGQNERRRITESAEAKKIAAQAEAERAQIQAHAKAEGIRLVEHARVEGERERMEIYRDLPASVSMGLAARELAGKLEKIEHLNLSPDLLGPSLLNLMNLGAKRLEPADG</sequence>
<dbReference type="STRING" id="502025.Hoch_6366"/>
<dbReference type="Gene3D" id="3.30.479.30">
    <property type="entry name" value="Band 7 domain"/>
    <property type="match status" value="1"/>
</dbReference>
<dbReference type="HOGENOM" id="CLU_069124_0_0_7"/>
<organism evidence="3 4">
    <name type="scientific">Haliangium ochraceum (strain DSM 14365 / JCM 11303 / SMP-2)</name>
    <dbReference type="NCBI Taxonomy" id="502025"/>
    <lineage>
        <taxon>Bacteria</taxon>
        <taxon>Pseudomonadati</taxon>
        <taxon>Myxococcota</taxon>
        <taxon>Polyangia</taxon>
        <taxon>Haliangiales</taxon>
        <taxon>Kofleriaceae</taxon>
        <taxon>Haliangium</taxon>
    </lineage>
</organism>
<name>D0LP10_HALO1</name>
<evidence type="ECO:0000256" key="1">
    <source>
        <dbReference type="ARBA" id="ARBA00004167"/>
    </source>
</evidence>
<gene>
    <name evidence="3" type="ordered locus">Hoch_6366</name>
</gene>
<evidence type="ECO:0000313" key="4">
    <source>
        <dbReference type="Proteomes" id="UP000001880"/>
    </source>
</evidence>
<dbReference type="GO" id="GO:0016020">
    <property type="term" value="C:membrane"/>
    <property type="evidence" value="ECO:0007669"/>
    <property type="project" value="UniProtKB-SubCell"/>
</dbReference>
<dbReference type="eggNOG" id="COG0330">
    <property type="taxonomic scope" value="Bacteria"/>
</dbReference>
<dbReference type="SUPFAM" id="SSF117892">
    <property type="entry name" value="Band 7/SPFH domain"/>
    <property type="match status" value="1"/>
</dbReference>
<proteinExistence type="predicted"/>
<dbReference type="OrthoDB" id="3469168at2"/>
<feature type="domain" description="Band 7" evidence="2">
    <location>
        <begin position="17"/>
        <end position="196"/>
    </location>
</feature>
<dbReference type="Pfam" id="PF01145">
    <property type="entry name" value="Band_7"/>
    <property type="match status" value="1"/>
</dbReference>
<dbReference type="AlphaFoldDB" id="D0LP10"/>